<evidence type="ECO:0000256" key="1">
    <source>
        <dbReference type="ARBA" id="ARBA00001947"/>
    </source>
</evidence>
<comment type="catalytic activity">
    <reaction evidence="10">
        <text>adenosine(34) in tRNA + H2O + H(+) = inosine(34) in tRNA + NH4(+)</text>
        <dbReference type="Rhea" id="RHEA:43168"/>
        <dbReference type="Rhea" id="RHEA-COMP:10373"/>
        <dbReference type="Rhea" id="RHEA-COMP:10374"/>
        <dbReference type="ChEBI" id="CHEBI:15377"/>
        <dbReference type="ChEBI" id="CHEBI:15378"/>
        <dbReference type="ChEBI" id="CHEBI:28938"/>
        <dbReference type="ChEBI" id="CHEBI:74411"/>
        <dbReference type="ChEBI" id="CHEBI:82852"/>
        <dbReference type="EC" id="3.5.4.33"/>
    </reaction>
</comment>
<evidence type="ECO:0000256" key="3">
    <source>
        <dbReference type="ARBA" id="ARBA00011738"/>
    </source>
</evidence>
<evidence type="ECO:0000259" key="11">
    <source>
        <dbReference type="PROSITE" id="PS51747"/>
    </source>
</evidence>
<evidence type="ECO:0000256" key="7">
    <source>
        <dbReference type="ARBA" id="ARBA00022723"/>
    </source>
</evidence>
<dbReference type="InterPro" id="IPR028883">
    <property type="entry name" value="tRNA_aden_deaminase"/>
</dbReference>
<comment type="subunit">
    <text evidence="3">Homodimer.</text>
</comment>
<evidence type="ECO:0000256" key="10">
    <source>
        <dbReference type="ARBA" id="ARBA00048045"/>
    </source>
</evidence>
<organism evidence="12">
    <name type="scientific">freshwater metagenome</name>
    <dbReference type="NCBI Taxonomy" id="449393"/>
    <lineage>
        <taxon>unclassified sequences</taxon>
        <taxon>metagenomes</taxon>
        <taxon>ecological metagenomes</taxon>
    </lineage>
</organism>
<evidence type="ECO:0000256" key="8">
    <source>
        <dbReference type="ARBA" id="ARBA00022801"/>
    </source>
</evidence>
<dbReference type="GO" id="GO:0008270">
    <property type="term" value="F:zinc ion binding"/>
    <property type="evidence" value="ECO:0007669"/>
    <property type="project" value="InterPro"/>
</dbReference>
<keyword evidence="8" id="KW-0378">Hydrolase</keyword>
<dbReference type="Pfam" id="PF00383">
    <property type="entry name" value="dCMP_cyt_deam_1"/>
    <property type="match status" value="1"/>
</dbReference>
<evidence type="ECO:0000256" key="4">
    <source>
        <dbReference type="ARBA" id="ARBA00012740"/>
    </source>
</evidence>
<comment type="similarity">
    <text evidence="2">Belongs to the cytidine and deoxycytidylate deaminase family. ADAT2 subfamily.</text>
</comment>
<name>A0A094Q9G7_9ZZZZ</name>
<dbReference type="GO" id="GO:0002100">
    <property type="term" value="P:tRNA wobble adenosine to inosine editing"/>
    <property type="evidence" value="ECO:0007669"/>
    <property type="project" value="InterPro"/>
</dbReference>
<dbReference type="InterPro" id="IPR002125">
    <property type="entry name" value="CMP_dCMP_dom"/>
</dbReference>
<accession>A0A094Q9G7</accession>
<comment type="caution">
    <text evidence="12">The sequence shown here is derived from an EMBL/GenBank/DDBJ whole genome shotgun (WGS) entry which is preliminary data.</text>
</comment>
<proteinExistence type="inferred from homology"/>
<dbReference type="CDD" id="cd01285">
    <property type="entry name" value="nucleoside_deaminase"/>
    <property type="match status" value="1"/>
</dbReference>
<dbReference type="InterPro" id="IPR016193">
    <property type="entry name" value="Cytidine_deaminase-like"/>
</dbReference>
<sequence length="155" mass="17434">MKPAKRYSDLMSELLKELTEMSNSADVPVGALVLDKNLEVIAKSFNNRVEKNDPTAHAEIEAIRIAGQKLNNWRLDDCTLIVTLEPCQMCSGAILQSRISRVVFGAFEPKTGFLVSRNSNSENTNIEIISGVMEEKNSKILSDWFRDKRSNKDMI</sequence>
<dbReference type="PROSITE" id="PS51747">
    <property type="entry name" value="CYT_DCMP_DEAMINASES_2"/>
    <property type="match status" value="1"/>
</dbReference>
<gene>
    <name evidence="12" type="ORF">GM51_4750</name>
</gene>
<keyword evidence="6" id="KW-0819">tRNA processing</keyword>
<dbReference type="InterPro" id="IPR016192">
    <property type="entry name" value="APOBEC/CMP_deaminase_Zn-bd"/>
</dbReference>
<feature type="domain" description="CMP/dCMP-type deaminase" evidence="11">
    <location>
        <begin position="9"/>
        <end position="116"/>
    </location>
</feature>
<dbReference type="PANTHER" id="PTHR11079">
    <property type="entry name" value="CYTOSINE DEAMINASE FAMILY MEMBER"/>
    <property type="match status" value="1"/>
</dbReference>
<dbReference type="SUPFAM" id="SSF53927">
    <property type="entry name" value="Cytidine deaminase-like"/>
    <property type="match status" value="1"/>
</dbReference>
<comment type="cofactor">
    <cofactor evidence="1">
        <name>Zn(2+)</name>
        <dbReference type="ChEBI" id="CHEBI:29105"/>
    </cofactor>
</comment>
<protein>
    <recommendedName>
        <fullName evidence="5">tRNA-specific adenosine deaminase 2</fullName>
        <ecNumber evidence="4">3.5.4.33</ecNumber>
    </recommendedName>
</protein>
<keyword evidence="7" id="KW-0479">Metal-binding</keyword>
<dbReference type="EMBL" id="JNSL01000019">
    <property type="protein sequence ID" value="KGA20880.1"/>
    <property type="molecule type" value="Genomic_DNA"/>
</dbReference>
<dbReference type="EC" id="3.5.4.33" evidence="4"/>
<reference evidence="12" key="1">
    <citation type="submission" date="2014-06" db="EMBL/GenBank/DDBJ databases">
        <title>Key roles for freshwater Actinobacteria revealed by deep metagenomic sequencing.</title>
        <authorList>
            <person name="Ghai R."/>
            <person name="Mizuno C.M."/>
            <person name="Picazo A."/>
            <person name="Camacho A."/>
            <person name="Rodriguez-Valera F."/>
        </authorList>
    </citation>
    <scope>NUCLEOTIDE SEQUENCE</scope>
</reference>
<dbReference type="Gene3D" id="3.40.140.10">
    <property type="entry name" value="Cytidine Deaminase, domain 2"/>
    <property type="match status" value="1"/>
</dbReference>
<dbReference type="HAMAP" id="MF_00972">
    <property type="entry name" value="tRNA_aden_deaminase"/>
    <property type="match status" value="1"/>
</dbReference>
<evidence type="ECO:0000256" key="2">
    <source>
        <dbReference type="ARBA" id="ARBA00010669"/>
    </source>
</evidence>
<dbReference type="PANTHER" id="PTHR11079:SF202">
    <property type="entry name" value="TRNA-SPECIFIC ADENOSINE DEAMINASE"/>
    <property type="match status" value="1"/>
</dbReference>
<evidence type="ECO:0000256" key="5">
    <source>
        <dbReference type="ARBA" id="ARBA00019216"/>
    </source>
</evidence>
<evidence type="ECO:0000256" key="6">
    <source>
        <dbReference type="ARBA" id="ARBA00022694"/>
    </source>
</evidence>
<dbReference type="AlphaFoldDB" id="A0A094Q9G7"/>
<dbReference type="PROSITE" id="PS00903">
    <property type="entry name" value="CYT_DCMP_DEAMINASES_1"/>
    <property type="match status" value="1"/>
</dbReference>
<keyword evidence="9" id="KW-0862">Zinc</keyword>
<evidence type="ECO:0000256" key="9">
    <source>
        <dbReference type="ARBA" id="ARBA00022833"/>
    </source>
</evidence>
<evidence type="ECO:0000313" key="12">
    <source>
        <dbReference type="EMBL" id="KGA20880.1"/>
    </source>
</evidence>
<dbReference type="GO" id="GO:0052717">
    <property type="term" value="F:tRNA-specific adenosine-34 deaminase activity"/>
    <property type="evidence" value="ECO:0007669"/>
    <property type="project" value="UniProtKB-EC"/>
</dbReference>